<sequence>MKKIVVICLLGLALFGFLDKKVQTTQIVKNVYAGYVVDSDNALQNAIENKQSNVQVGGSGEVIKILADDLKGSRHQRFILKIASGSTLLVAHNIDLAPRIDGLTVGDTVEFFGVYEFNNKGGVIHWTHHDPRGQHQSGWLKHNGNVYK</sequence>
<keyword evidence="3" id="KW-1185">Reference proteome</keyword>
<dbReference type="Proteomes" id="UP000278855">
    <property type="component" value="Unassembled WGS sequence"/>
</dbReference>
<dbReference type="EMBL" id="RKKB01000012">
    <property type="protein sequence ID" value="RPA27498.1"/>
    <property type="molecule type" value="Genomic_DNA"/>
</dbReference>
<evidence type="ECO:0000313" key="4">
    <source>
        <dbReference type="Proteomes" id="UP000278855"/>
    </source>
</evidence>
<protein>
    <submittedName>
        <fullName evidence="2">DUF3465 domain-containing protein</fullName>
    </submittedName>
</protein>
<accession>A0A3N4DT95</accession>
<dbReference type="EMBL" id="CP034073">
    <property type="protein sequence ID" value="AZG37299.1"/>
    <property type="molecule type" value="Genomic_DNA"/>
</dbReference>
<dbReference type="InterPro" id="IPR021856">
    <property type="entry name" value="DUF3465"/>
</dbReference>
<dbReference type="AlphaFoldDB" id="A0A3N4DT95"/>
<dbReference type="RefSeq" id="WP_124013675.1">
    <property type="nucleotide sequence ID" value="NZ_CP034073.1"/>
</dbReference>
<evidence type="ECO:0000313" key="2">
    <source>
        <dbReference type="EMBL" id="RPA27498.1"/>
    </source>
</evidence>
<proteinExistence type="predicted"/>
<reference evidence="2" key="3">
    <citation type="submission" date="2018-11" db="EMBL/GenBank/DDBJ databases">
        <authorList>
            <person name="Hwang Y.J."/>
            <person name="Hwang C.Y."/>
        </authorList>
    </citation>
    <scope>NUCLEOTIDE SEQUENCE</scope>
    <source>
        <strain evidence="2">R106</strain>
    </source>
</reference>
<organism evidence="2 4">
    <name type="scientific">Shewanella psychromarinicola</name>
    <dbReference type="NCBI Taxonomy" id="2487742"/>
    <lineage>
        <taxon>Bacteria</taxon>
        <taxon>Pseudomonadati</taxon>
        <taxon>Pseudomonadota</taxon>
        <taxon>Gammaproteobacteria</taxon>
        <taxon>Alteromonadales</taxon>
        <taxon>Shewanellaceae</taxon>
        <taxon>Shewanella</taxon>
    </lineage>
</organism>
<dbReference type="OrthoDB" id="195616at2"/>
<dbReference type="Proteomes" id="UP000273778">
    <property type="component" value="Chromosome"/>
</dbReference>
<reference evidence="1 3" key="1">
    <citation type="submission" date="2018-11" db="EMBL/GenBank/DDBJ databases">
        <title>Shewanella sp. M2.</title>
        <authorList>
            <person name="Hwang Y.J."/>
            <person name="Hwang C.Y."/>
        </authorList>
    </citation>
    <scope>NUCLEOTIDE SEQUENCE [LARGE SCALE GENOMIC DNA]</scope>
    <source>
        <strain evidence="1 3">M2</strain>
    </source>
</reference>
<name>A0A3N4DT95_9GAMM</name>
<gene>
    <name evidence="2" type="ORF">EGC77_17105</name>
    <name evidence="1" type="ORF">EGC80_22145</name>
</gene>
<dbReference type="KEGG" id="spsr:EGC80_22145"/>
<dbReference type="Pfam" id="PF11948">
    <property type="entry name" value="DUF3465"/>
    <property type="match status" value="1"/>
</dbReference>
<evidence type="ECO:0000313" key="3">
    <source>
        <dbReference type="Proteomes" id="UP000273778"/>
    </source>
</evidence>
<reference evidence="4" key="2">
    <citation type="submission" date="2018-11" db="EMBL/GenBank/DDBJ databases">
        <title>Shewanella sp. R106.</title>
        <authorList>
            <person name="Hwang Y.J."/>
            <person name="Hwang C.Y."/>
        </authorList>
    </citation>
    <scope>NUCLEOTIDE SEQUENCE [LARGE SCALE GENOMIC DNA]</scope>
    <source>
        <strain evidence="4">R106</strain>
    </source>
</reference>
<evidence type="ECO:0000313" key="1">
    <source>
        <dbReference type="EMBL" id="AZG37299.1"/>
    </source>
</evidence>